<dbReference type="InterPro" id="IPR017853">
    <property type="entry name" value="GH"/>
</dbReference>
<dbReference type="InterPro" id="IPR054169">
    <property type="entry name" value="GlgB_N"/>
</dbReference>
<evidence type="ECO:0000259" key="10">
    <source>
        <dbReference type="SMART" id="SM00642"/>
    </source>
</evidence>
<evidence type="ECO:0000256" key="6">
    <source>
        <dbReference type="ARBA" id="ARBA00022676"/>
    </source>
</evidence>
<keyword evidence="7 11" id="KW-0808">Transferase</keyword>
<evidence type="ECO:0000256" key="7">
    <source>
        <dbReference type="ARBA" id="ARBA00022679"/>
    </source>
</evidence>
<dbReference type="InterPro" id="IPR006048">
    <property type="entry name" value="A-amylase/branching_C"/>
</dbReference>
<evidence type="ECO:0000256" key="5">
    <source>
        <dbReference type="ARBA" id="ARBA00022600"/>
    </source>
</evidence>
<dbReference type="CDD" id="cd02855">
    <property type="entry name" value="E_set_GBE_prok_N"/>
    <property type="match status" value="1"/>
</dbReference>
<dbReference type="Gene3D" id="2.60.40.1180">
    <property type="entry name" value="Golgi alpha-mannosidase II"/>
    <property type="match status" value="1"/>
</dbReference>
<dbReference type="FunFam" id="2.60.40.10:FF:000169">
    <property type="entry name" value="1,4-alpha-glucan branching enzyme GlgB"/>
    <property type="match status" value="1"/>
</dbReference>
<evidence type="ECO:0000256" key="9">
    <source>
        <dbReference type="ARBA" id="ARBA00023277"/>
    </source>
</evidence>
<dbReference type="GO" id="GO:0003844">
    <property type="term" value="F:1,4-alpha-glucan branching enzyme activity"/>
    <property type="evidence" value="ECO:0007669"/>
    <property type="project" value="UniProtKB-EC"/>
</dbReference>
<keyword evidence="6 11" id="KW-0328">Glycosyltransferase</keyword>
<protein>
    <recommendedName>
        <fullName evidence="4">1,4-alpha-glucan branching enzyme</fullName>
        <ecNumber evidence="4">2.4.1.18</ecNumber>
    </recommendedName>
</protein>
<dbReference type="Pfam" id="PF02922">
    <property type="entry name" value="CBM_48"/>
    <property type="match status" value="1"/>
</dbReference>
<dbReference type="GO" id="GO:0004553">
    <property type="term" value="F:hydrolase activity, hydrolyzing O-glycosyl compounds"/>
    <property type="evidence" value="ECO:0007669"/>
    <property type="project" value="InterPro"/>
</dbReference>
<dbReference type="PANTHER" id="PTHR43651:SF3">
    <property type="entry name" value="1,4-ALPHA-GLUCAN-BRANCHING ENZYME"/>
    <property type="match status" value="1"/>
</dbReference>
<dbReference type="FunFam" id="3.20.20.80:FF:000003">
    <property type="entry name" value="1,4-alpha-glucan branching enzyme GlgB"/>
    <property type="match status" value="1"/>
</dbReference>
<dbReference type="InterPro" id="IPR014756">
    <property type="entry name" value="Ig_E-set"/>
</dbReference>
<evidence type="ECO:0000256" key="1">
    <source>
        <dbReference type="ARBA" id="ARBA00000826"/>
    </source>
</evidence>
<keyword evidence="8" id="KW-0320">Glycogen biosynthesis</keyword>
<feature type="domain" description="Glycosyl hydrolase family 13 catalytic" evidence="10">
    <location>
        <begin position="250"/>
        <end position="604"/>
    </location>
</feature>
<comment type="pathway">
    <text evidence="2">Glycan biosynthesis; glycogen biosynthesis.</text>
</comment>
<dbReference type="Gene3D" id="2.60.40.10">
    <property type="entry name" value="Immunoglobulins"/>
    <property type="match status" value="1"/>
</dbReference>
<proteinExistence type="inferred from homology"/>
<name>A0A3B0XUL7_9ZZZZ</name>
<keyword evidence="9" id="KW-0119">Carbohydrate metabolism</keyword>
<dbReference type="GO" id="GO:0005978">
    <property type="term" value="P:glycogen biosynthetic process"/>
    <property type="evidence" value="ECO:0007669"/>
    <property type="project" value="UniProtKB-UniPathway"/>
</dbReference>
<dbReference type="Pfam" id="PF02806">
    <property type="entry name" value="Alpha-amylase_C"/>
    <property type="match status" value="1"/>
</dbReference>
<dbReference type="InterPro" id="IPR037439">
    <property type="entry name" value="Branching_enzy"/>
</dbReference>
<dbReference type="EMBL" id="UOFL01000034">
    <property type="protein sequence ID" value="VAW72005.1"/>
    <property type="molecule type" value="Genomic_DNA"/>
</dbReference>
<dbReference type="UniPathway" id="UPA00164"/>
<dbReference type="AlphaFoldDB" id="A0A3B0XUL7"/>
<comment type="catalytic activity">
    <reaction evidence="1">
        <text>Transfers a segment of a (1-&gt;4)-alpha-D-glucan chain to a primary hydroxy group in a similar glucan chain.</text>
        <dbReference type="EC" id="2.4.1.18"/>
    </reaction>
</comment>
<accession>A0A3B0XUL7</accession>
<evidence type="ECO:0000256" key="3">
    <source>
        <dbReference type="ARBA" id="ARBA00009000"/>
    </source>
</evidence>
<dbReference type="SUPFAM" id="SSF81296">
    <property type="entry name" value="E set domains"/>
    <property type="match status" value="2"/>
</dbReference>
<dbReference type="CDD" id="cd11322">
    <property type="entry name" value="AmyAc_Glg_BE"/>
    <property type="match status" value="1"/>
</dbReference>
<dbReference type="GO" id="GO:0043169">
    <property type="term" value="F:cation binding"/>
    <property type="evidence" value="ECO:0007669"/>
    <property type="project" value="InterPro"/>
</dbReference>
<dbReference type="NCBIfam" id="NF008967">
    <property type="entry name" value="PRK12313.1"/>
    <property type="match status" value="1"/>
</dbReference>
<dbReference type="Pfam" id="PF22019">
    <property type="entry name" value="GlgB_N"/>
    <property type="match status" value="1"/>
</dbReference>
<reference evidence="11" key="1">
    <citation type="submission" date="2018-06" db="EMBL/GenBank/DDBJ databases">
        <authorList>
            <person name="Zhirakovskaya E."/>
        </authorList>
    </citation>
    <scope>NUCLEOTIDE SEQUENCE</scope>
</reference>
<comment type="similarity">
    <text evidence="3">Belongs to the glycosyl hydrolase 13 family. GlgB subfamily.</text>
</comment>
<dbReference type="SUPFAM" id="SSF51445">
    <property type="entry name" value="(Trans)glycosidases"/>
    <property type="match status" value="1"/>
</dbReference>
<gene>
    <name evidence="11" type="ORF">MNBD_GAMMA12-3006</name>
</gene>
<evidence type="ECO:0000313" key="11">
    <source>
        <dbReference type="EMBL" id="VAW72005.1"/>
    </source>
</evidence>
<dbReference type="NCBIfam" id="NF003811">
    <property type="entry name" value="PRK05402.1"/>
    <property type="match status" value="1"/>
</dbReference>
<sequence>MFAKTIQHDLDKVQRVNEGRHHDPFSILGCHCDNSRYSIRVLLPDAVSATIQDNQQLLERIPGTNVFSANGNFKDLPEHYQIAWKDFSGKVHLQYDPYSFGPQLSDYDLHLFAEGKHYEAWNMLGANHHTVNNISGILFSVWAPNAERVSVVGPFNHWNGHRYPMRSRGHTGIWEIFIPELQSEYYKFEIRSRSNGQVFLKTDPYARQFELRPGTASIIDCSQQFLWDDDAWLDKRAKTDPLHQPLSVYELHLGSWKKSESGDFLNYRDIAHKLATYVTGLGFNAVELMPITEHPFDGSWGYQTTGYFAPSSRYGDVNDFKYFVNYMHSNNITVILDWVPGHFPKDDFALAQFDGSPLYEHADPKIAEHRDWGTLIFNYGRKEVNNFLISSALFWLKVFHLDGLRVDAVASMLYLDYSREEDEWIPNIYGGNENLEAINFLRELNKATHQECKGSLMIAEESTAWPQVTRPTWLGGLGFTMKWNMGWMHDSLKYLQHDPVHRHYHHDHLTFGLLYAFTENFVLPFSHDEVVHGKGPMIYKLPGDEWQQFANLRLLYTYMFTYPGKKLLFMGSEFGQTSEWNHEQPLDWHLTQYPIHQGVQAVLRDLNHLYQTHAPLYQHDFDHQGFEWIDCHDSSQSVLSFIRKSDNDFCIVVLNFTPVPRRHYRIGVPKKGLYQEIHNSDSEFYGGSNLGNGIAIQSENIPWMGRDHSIEICLPPLAGVIFHQHNTAEHTLLIKK</sequence>
<dbReference type="Gene3D" id="3.20.20.80">
    <property type="entry name" value="Glycosidases"/>
    <property type="match status" value="1"/>
</dbReference>
<dbReference type="GO" id="GO:0005829">
    <property type="term" value="C:cytosol"/>
    <property type="evidence" value="ECO:0007669"/>
    <property type="project" value="TreeGrafter"/>
</dbReference>
<dbReference type="InterPro" id="IPR004193">
    <property type="entry name" value="Glyco_hydro_13_N"/>
</dbReference>
<dbReference type="EC" id="2.4.1.18" evidence="4"/>
<evidence type="ECO:0000256" key="4">
    <source>
        <dbReference type="ARBA" id="ARBA00012541"/>
    </source>
</evidence>
<keyword evidence="5" id="KW-0321">Glycogen metabolism</keyword>
<dbReference type="InterPro" id="IPR006047">
    <property type="entry name" value="GH13_cat_dom"/>
</dbReference>
<dbReference type="PIRSF" id="PIRSF000463">
    <property type="entry name" value="GlgB"/>
    <property type="match status" value="1"/>
</dbReference>
<dbReference type="InterPro" id="IPR006407">
    <property type="entry name" value="GlgB"/>
</dbReference>
<dbReference type="SUPFAM" id="SSF51011">
    <property type="entry name" value="Glycosyl hydrolase domain"/>
    <property type="match status" value="1"/>
</dbReference>
<dbReference type="InterPro" id="IPR044143">
    <property type="entry name" value="GlgB_N_E_set_prok"/>
</dbReference>
<dbReference type="SMART" id="SM00642">
    <property type="entry name" value="Aamy"/>
    <property type="match status" value="1"/>
</dbReference>
<dbReference type="PANTHER" id="PTHR43651">
    <property type="entry name" value="1,4-ALPHA-GLUCAN-BRANCHING ENZYME"/>
    <property type="match status" value="1"/>
</dbReference>
<dbReference type="HAMAP" id="MF_00685">
    <property type="entry name" value="GlgB"/>
    <property type="match status" value="1"/>
</dbReference>
<organism evidence="11">
    <name type="scientific">hydrothermal vent metagenome</name>
    <dbReference type="NCBI Taxonomy" id="652676"/>
    <lineage>
        <taxon>unclassified sequences</taxon>
        <taxon>metagenomes</taxon>
        <taxon>ecological metagenomes</taxon>
    </lineage>
</organism>
<evidence type="ECO:0000256" key="2">
    <source>
        <dbReference type="ARBA" id="ARBA00004964"/>
    </source>
</evidence>
<dbReference type="InterPro" id="IPR013783">
    <property type="entry name" value="Ig-like_fold"/>
</dbReference>
<evidence type="ECO:0000256" key="8">
    <source>
        <dbReference type="ARBA" id="ARBA00023056"/>
    </source>
</evidence>
<dbReference type="Pfam" id="PF00128">
    <property type="entry name" value="Alpha-amylase"/>
    <property type="match status" value="2"/>
</dbReference>
<dbReference type="InterPro" id="IPR013780">
    <property type="entry name" value="Glyco_hydro_b"/>
</dbReference>
<dbReference type="FunFam" id="2.60.40.1180:FF:000002">
    <property type="entry name" value="1,4-alpha-glucan branching enzyme GlgB"/>
    <property type="match status" value="1"/>
</dbReference>
<dbReference type="NCBIfam" id="TIGR01515">
    <property type="entry name" value="branching_enzym"/>
    <property type="match status" value="1"/>
</dbReference>